<dbReference type="EMBL" id="JACZHT010000008">
    <property type="protein sequence ID" value="MBE1237884.1"/>
    <property type="molecule type" value="Genomic_DNA"/>
</dbReference>
<dbReference type="PROSITE" id="PS50926">
    <property type="entry name" value="TRAM"/>
    <property type="match status" value="1"/>
</dbReference>
<dbReference type="InterPro" id="IPR007197">
    <property type="entry name" value="rSAM"/>
</dbReference>
<dbReference type="Gene3D" id="3.40.50.12160">
    <property type="entry name" value="Methylthiotransferase, N-terminal domain"/>
    <property type="match status" value="1"/>
</dbReference>
<dbReference type="SFLD" id="SFLDG01061">
    <property type="entry name" value="methylthiotransferase"/>
    <property type="match status" value="1"/>
</dbReference>
<dbReference type="InterPro" id="IPR006638">
    <property type="entry name" value="Elp3/MiaA/NifB-like_rSAM"/>
</dbReference>
<dbReference type="EC" id="2.8.4.4" evidence="8"/>
<dbReference type="Pfam" id="PF04055">
    <property type="entry name" value="Radical_SAM"/>
    <property type="match status" value="1"/>
</dbReference>
<dbReference type="InterPro" id="IPR023404">
    <property type="entry name" value="rSAM_horseshoe"/>
</dbReference>
<feature type="domain" description="TRAM" evidence="10">
    <location>
        <begin position="377"/>
        <end position="444"/>
    </location>
</feature>
<dbReference type="Pfam" id="PF18693">
    <property type="entry name" value="TRAM_2"/>
    <property type="match status" value="1"/>
</dbReference>
<evidence type="ECO:0000313" key="13">
    <source>
        <dbReference type="EMBL" id="MBE1237884.1"/>
    </source>
</evidence>
<comment type="similarity">
    <text evidence="8">Belongs to the methylthiotransferase family. RimO subfamily.</text>
</comment>
<dbReference type="SUPFAM" id="SSF102114">
    <property type="entry name" value="Radical SAM enzymes"/>
    <property type="match status" value="1"/>
</dbReference>
<keyword evidence="1 8" id="KW-0004">4Fe-4S</keyword>
<dbReference type="PANTHER" id="PTHR43837">
    <property type="entry name" value="RIBOSOMAL PROTEIN S12 METHYLTHIOTRANSFERASE RIMO"/>
    <property type="match status" value="1"/>
</dbReference>
<dbReference type="InterPro" id="IPR012340">
    <property type="entry name" value="NA-bd_OB-fold"/>
</dbReference>
<feature type="binding site" evidence="8">
    <location>
        <position position="19"/>
    </location>
    <ligand>
        <name>[4Fe-4S] cluster</name>
        <dbReference type="ChEBI" id="CHEBI:49883"/>
        <label>1</label>
    </ligand>
</feature>
<dbReference type="FunFam" id="3.80.30.20:FF:000001">
    <property type="entry name" value="tRNA-2-methylthio-N(6)-dimethylallyladenosine synthase 2"/>
    <property type="match status" value="1"/>
</dbReference>
<dbReference type="InterPro" id="IPR013848">
    <property type="entry name" value="Methylthiotransferase_N"/>
</dbReference>
<dbReference type="Gene3D" id="3.80.30.20">
    <property type="entry name" value="tm_1862 like domain"/>
    <property type="match status" value="1"/>
</dbReference>
<comment type="subcellular location">
    <subcellularLocation>
        <location evidence="8">Cytoplasm</location>
    </subcellularLocation>
</comment>
<evidence type="ECO:0000256" key="7">
    <source>
        <dbReference type="ARBA" id="ARBA00023014"/>
    </source>
</evidence>
<dbReference type="GO" id="GO:0046872">
    <property type="term" value="F:metal ion binding"/>
    <property type="evidence" value="ECO:0007669"/>
    <property type="project" value="UniProtKB-KW"/>
</dbReference>
<dbReference type="InterPro" id="IPR038135">
    <property type="entry name" value="Methylthiotransferase_N_sf"/>
</dbReference>
<feature type="binding site" evidence="8">
    <location>
        <position position="151"/>
    </location>
    <ligand>
        <name>[4Fe-4S] cluster</name>
        <dbReference type="ChEBI" id="CHEBI:49883"/>
        <label>2</label>
        <note>4Fe-4S-S-AdoMet</note>
    </ligand>
</feature>
<keyword evidence="5 8" id="KW-0479">Metal-binding</keyword>
<sequence>MNTSTASAAPSIGLVSLGCPKALVDSERIVTHLASEGYRLSPSYDGADVVIVNTCGFLDSARCESLDAIGEALAENGKVIVTGCLGADPEAVRAAHPRVLAVTGPHQYAAVVDAVHRVVAPPRDPSCSFLPPQGLRLTPPHYAYLKISEGCDNRCSFCLIPALRGGLVSRPLDEVMAEAETLAQAGVRELVVVSQDTTAYGRDLGHEQRPWKGQTLASRLPDLARALGDLGVWVRLMYAYPGADLDAVIPLMAEGKILPYLDMPLQHASPAVLKRMRRPAALDRTLERIGRWREQCPDLVLRSTFITGFPGETEEDVRLLMEFLEEARLDRVGVFAFEAVRGVEAATWPDAVDASEREARRDRVMALQKEISARKLRARVGSEMPVLIDTVRPGGVAVGRSVGDAPEVDGTVVVETAFHLRPGDLVPVRITGSDAYDLRGVPNRDARTTLAGRSTPPPGRGARKRVPRP</sequence>
<proteinExistence type="inferred from homology"/>
<dbReference type="SFLD" id="SFLDG01082">
    <property type="entry name" value="B12-binding_domain_containing"/>
    <property type="match status" value="1"/>
</dbReference>
<feature type="binding site" evidence="8">
    <location>
        <position position="55"/>
    </location>
    <ligand>
        <name>[4Fe-4S] cluster</name>
        <dbReference type="ChEBI" id="CHEBI:49883"/>
        <label>1</label>
    </ligand>
</feature>
<organism evidence="13 14">
    <name type="scientific">Phaeovibrio sulfidiphilus</name>
    <dbReference type="NCBI Taxonomy" id="1220600"/>
    <lineage>
        <taxon>Bacteria</taxon>
        <taxon>Pseudomonadati</taxon>
        <taxon>Pseudomonadota</taxon>
        <taxon>Alphaproteobacteria</taxon>
        <taxon>Rhodospirillales</taxon>
        <taxon>Rhodospirillaceae</taxon>
        <taxon>Phaeovibrio</taxon>
    </lineage>
</organism>
<comment type="cofactor">
    <cofactor evidence="8">
        <name>[4Fe-4S] cluster</name>
        <dbReference type="ChEBI" id="CHEBI:49883"/>
    </cofactor>
    <text evidence="8">Binds 2 [4Fe-4S] clusters. One cluster is coordinated with 3 cysteines and an exchangeable S-adenosyl-L-methionine.</text>
</comment>
<dbReference type="SFLD" id="SFLDS00029">
    <property type="entry name" value="Radical_SAM"/>
    <property type="match status" value="1"/>
</dbReference>
<reference evidence="13" key="1">
    <citation type="submission" date="2020-10" db="EMBL/GenBank/DDBJ databases">
        <title>Genome sequence of the unusual species of purple photosynthetic bacteria, Phaeovibrio sulfidiphilus DSM 23193, type strain.</title>
        <authorList>
            <person name="Kyndt J.A."/>
            <person name="Meyer T.E."/>
        </authorList>
    </citation>
    <scope>NUCLEOTIDE SEQUENCE</scope>
    <source>
        <strain evidence="13">DSM 23193</strain>
    </source>
</reference>
<dbReference type="RefSeq" id="WP_192534895.1">
    <property type="nucleotide sequence ID" value="NZ_JACZHT010000008.1"/>
</dbReference>
<dbReference type="PROSITE" id="PS51918">
    <property type="entry name" value="RADICAL_SAM"/>
    <property type="match status" value="1"/>
</dbReference>
<evidence type="ECO:0000256" key="2">
    <source>
        <dbReference type="ARBA" id="ARBA00022490"/>
    </source>
</evidence>
<keyword evidence="6 8" id="KW-0408">Iron</keyword>
<feature type="domain" description="Radical SAM core" evidence="12">
    <location>
        <begin position="137"/>
        <end position="374"/>
    </location>
</feature>
<dbReference type="InterPro" id="IPR005840">
    <property type="entry name" value="Ribosomal_uS12_MeSTrfase_RimO"/>
</dbReference>
<evidence type="ECO:0000256" key="5">
    <source>
        <dbReference type="ARBA" id="ARBA00022723"/>
    </source>
</evidence>
<evidence type="ECO:0000256" key="3">
    <source>
        <dbReference type="ARBA" id="ARBA00022679"/>
    </source>
</evidence>
<dbReference type="Pfam" id="PF00919">
    <property type="entry name" value="UPF0004"/>
    <property type="match status" value="1"/>
</dbReference>
<evidence type="ECO:0000259" key="11">
    <source>
        <dbReference type="PROSITE" id="PS51449"/>
    </source>
</evidence>
<evidence type="ECO:0000256" key="9">
    <source>
        <dbReference type="SAM" id="MobiDB-lite"/>
    </source>
</evidence>
<keyword evidence="4 8" id="KW-0949">S-adenosyl-L-methionine</keyword>
<accession>A0A8J6YQC9</accession>
<keyword evidence="13" id="KW-0689">Ribosomal protein</keyword>
<name>A0A8J6YQC9_9PROT</name>
<gene>
    <name evidence="8 13" type="primary">rimO</name>
    <name evidence="13" type="ORF">IHV25_09540</name>
</gene>
<dbReference type="InterPro" id="IPR002792">
    <property type="entry name" value="TRAM_dom"/>
</dbReference>
<dbReference type="GO" id="GO:0005840">
    <property type="term" value="C:ribosome"/>
    <property type="evidence" value="ECO:0007669"/>
    <property type="project" value="UniProtKB-KW"/>
</dbReference>
<evidence type="ECO:0000256" key="4">
    <source>
        <dbReference type="ARBA" id="ARBA00022691"/>
    </source>
</evidence>
<keyword evidence="3 8" id="KW-0808">Transferase</keyword>
<dbReference type="InterPro" id="IPR020612">
    <property type="entry name" value="Methylthiotransferase_CS"/>
</dbReference>
<feature type="binding site" evidence="8">
    <location>
        <position position="84"/>
    </location>
    <ligand>
        <name>[4Fe-4S] cluster</name>
        <dbReference type="ChEBI" id="CHEBI:49883"/>
        <label>1</label>
    </ligand>
</feature>
<evidence type="ECO:0000256" key="6">
    <source>
        <dbReference type="ARBA" id="ARBA00023004"/>
    </source>
</evidence>
<keyword evidence="13" id="KW-0687">Ribonucleoprotein</keyword>
<dbReference type="SFLD" id="SFLDF00274">
    <property type="entry name" value="ribosomal_protein_S12_methylth"/>
    <property type="match status" value="1"/>
</dbReference>
<evidence type="ECO:0000313" key="14">
    <source>
        <dbReference type="Proteomes" id="UP000631034"/>
    </source>
</evidence>
<dbReference type="GO" id="GO:0103039">
    <property type="term" value="F:protein methylthiotransferase activity"/>
    <property type="evidence" value="ECO:0007669"/>
    <property type="project" value="UniProtKB-EC"/>
</dbReference>
<dbReference type="CDD" id="cd01335">
    <property type="entry name" value="Radical_SAM"/>
    <property type="match status" value="1"/>
</dbReference>
<feature type="region of interest" description="Disordered" evidence="9">
    <location>
        <begin position="439"/>
        <end position="469"/>
    </location>
</feature>
<dbReference type="PANTHER" id="PTHR43837:SF1">
    <property type="entry name" value="RIBOSOMAL PROTEIN US12 METHYLTHIOTRANSFERASE RIMO"/>
    <property type="match status" value="1"/>
</dbReference>
<comment type="function">
    <text evidence="8">Catalyzes the methylthiolation of an aspartic acid residue of ribosomal protein uS12.</text>
</comment>
<feature type="binding site" evidence="8">
    <location>
        <position position="158"/>
    </location>
    <ligand>
        <name>[4Fe-4S] cluster</name>
        <dbReference type="ChEBI" id="CHEBI:49883"/>
        <label>2</label>
        <note>4Fe-4S-S-AdoMet</note>
    </ligand>
</feature>
<dbReference type="NCBIfam" id="TIGR00089">
    <property type="entry name" value="MiaB/RimO family radical SAM methylthiotransferase"/>
    <property type="match status" value="1"/>
</dbReference>
<dbReference type="FunFam" id="3.40.50.12160:FF:000002">
    <property type="entry name" value="Ribosomal protein S12 methylthiotransferase RimO"/>
    <property type="match status" value="1"/>
</dbReference>
<dbReference type="GO" id="GO:0005829">
    <property type="term" value="C:cytosol"/>
    <property type="evidence" value="ECO:0007669"/>
    <property type="project" value="TreeGrafter"/>
</dbReference>
<evidence type="ECO:0000256" key="8">
    <source>
        <dbReference type="HAMAP-Rule" id="MF_01865"/>
    </source>
</evidence>
<dbReference type="PROSITE" id="PS51449">
    <property type="entry name" value="MTTASE_N"/>
    <property type="match status" value="1"/>
</dbReference>
<dbReference type="HAMAP" id="MF_01865">
    <property type="entry name" value="MTTase_RimO"/>
    <property type="match status" value="1"/>
</dbReference>
<evidence type="ECO:0000259" key="10">
    <source>
        <dbReference type="PROSITE" id="PS50926"/>
    </source>
</evidence>
<comment type="caution">
    <text evidence="13">The sequence shown here is derived from an EMBL/GenBank/DDBJ whole genome shotgun (WGS) entry which is preliminary data.</text>
</comment>
<dbReference type="GO" id="GO:0051539">
    <property type="term" value="F:4 iron, 4 sulfur cluster binding"/>
    <property type="evidence" value="ECO:0007669"/>
    <property type="project" value="UniProtKB-UniRule"/>
</dbReference>
<keyword evidence="7 8" id="KW-0411">Iron-sulfur</keyword>
<dbReference type="AlphaFoldDB" id="A0A8J6YQC9"/>
<comment type="catalytic activity">
    <reaction evidence="8">
        <text>L-aspartate(89)-[ribosomal protein uS12]-hydrogen + (sulfur carrier)-SH + AH2 + 2 S-adenosyl-L-methionine = 3-methylsulfanyl-L-aspartate(89)-[ribosomal protein uS12]-hydrogen + (sulfur carrier)-H + 5'-deoxyadenosine + L-methionine + A + S-adenosyl-L-homocysteine + 2 H(+)</text>
        <dbReference type="Rhea" id="RHEA:37087"/>
        <dbReference type="Rhea" id="RHEA-COMP:10460"/>
        <dbReference type="Rhea" id="RHEA-COMP:10461"/>
        <dbReference type="Rhea" id="RHEA-COMP:14737"/>
        <dbReference type="Rhea" id="RHEA-COMP:14739"/>
        <dbReference type="ChEBI" id="CHEBI:13193"/>
        <dbReference type="ChEBI" id="CHEBI:15378"/>
        <dbReference type="ChEBI" id="CHEBI:17319"/>
        <dbReference type="ChEBI" id="CHEBI:17499"/>
        <dbReference type="ChEBI" id="CHEBI:29917"/>
        <dbReference type="ChEBI" id="CHEBI:29961"/>
        <dbReference type="ChEBI" id="CHEBI:57844"/>
        <dbReference type="ChEBI" id="CHEBI:57856"/>
        <dbReference type="ChEBI" id="CHEBI:59789"/>
        <dbReference type="ChEBI" id="CHEBI:64428"/>
        <dbReference type="ChEBI" id="CHEBI:73599"/>
        <dbReference type="EC" id="2.8.4.4"/>
    </reaction>
</comment>
<dbReference type="PROSITE" id="PS01278">
    <property type="entry name" value="MTTASE_RADICAL"/>
    <property type="match status" value="1"/>
</dbReference>
<keyword evidence="14" id="KW-1185">Reference proteome</keyword>
<evidence type="ECO:0000259" key="12">
    <source>
        <dbReference type="PROSITE" id="PS51918"/>
    </source>
</evidence>
<dbReference type="InterPro" id="IPR058240">
    <property type="entry name" value="rSAM_sf"/>
</dbReference>
<dbReference type="InterPro" id="IPR005839">
    <property type="entry name" value="Methylthiotransferase"/>
</dbReference>
<keyword evidence="2 8" id="KW-0963">Cytoplasm</keyword>
<dbReference type="GO" id="GO:0006400">
    <property type="term" value="P:tRNA modification"/>
    <property type="evidence" value="ECO:0007669"/>
    <property type="project" value="InterPro"/>
</dbReference>
<dbReference type="GO" id="GO:0035599">
    <property type="term" value="F:aspartic acid methylthiotransferase activity"/>
    <property type="evidence" value="ECO:0007669"/>
    <property type="project" value="TreeGrafter"/>
</dbReference>
<evidence type="ECO:0000256" key="1">
    <source>
        <dbReference type="ARBA" id="ARBA00022485"/>
    </source>
</evidence>
<protein>
    <recommendedName>
        <fullName evidence="8">Ribosomal protein uS12 methylthiotransferase RimO</fullName>
        <shortName evidence="8">uS12 MTTase</shortName>
        <shortName evidence="8">uS12 methylthiotransferase</shortName>
        <ecNumber evidence="8">2.8.4.4</ecNumber>
    </recommendedName>
    <alternativeName>
        <fullName evidence="8">Ribosomal protein uS12 (aspartate-C(3))-methylthiotransferase</fullName>
    </alternativeName>
    <alternativeName>
        <fullName evidence="8">Ribosome maturation factor RimO</fullName>
    </alternativeName>
</protein>
<dbReference type="Proteomes" id="UP000631034">
    <property type="component" value="Unassembled WGS sequence"/>
</dbReference>
<feature type="domain" description="MTTase N-terminal" evidence="11">
    <location>
        <begin position="10"/>
        <end position="120"/>
    </location>
</feature>
<dbReference type="SMART" id="SM00729">
    <property type="entry name" value="Elp3"/>
    <property type="match status" value="1"/>
</dbReference>
<dbReference type="NCBIfam" id="TIGR01125">
    <property type="entry name" value="30S ribosomal protein S12 methylthiotransferase RimO"/>
    <property type="match status" value="1"/>
</dbReference>
<feature type="binding site" evidence="8">
    <location>
        <position position="155"/>
    </location>
    <ligand>
        <name>[4Fe-4S] cluster</name>
        <dbReference type="ChEBI" id="CHEBI:49883"/>
        <label>2</label>
        <note>4Fe-4S-S-AdoMet</note>
    </ligand>
</feature>
<dbReference type="Gene3D" id="2.40.50.140">
    <property type="entry name" value="Nucleic acid-binding proteins"/>
    <property type="match status" value="1"/>
</dbReference>